<dbReference type="Proteomes" id="UP001596058">
    <property type="component" value="Unassembled WGS sequence"/>
</dbReference>
<keyword evidence="7" id="KW-0963">Cytoplasm</keyword>
<keyword evidence="10" id="KW-1185">Reference proteome</keyword>
<feature type="binding site" evidence="7">
    <location>
        <position position="350"/>
    </location>
    <ligand>
        <name>3-phosphoshikimate</name>
        <dbReference type="ChEBI" id="CHEBI:145989"/>
    </ligand>
</feature>
<dbReference type="SUPFAM" id="SSF55205">
    <property type="entry name" value="EPT/RTPC-like"/>
    <property type="match status" value="1"/>
</dbReference>
<evidence type="ECO:0000256" key="6">
    <source>
        <dbReference type="ARBA" id="ARBA00044633"/>
    </source>
</evidence>
<comment type="pathway">
    <text evidence="1 7">Metabolic intermediate biosynthesis; chorismate biosynthesis; chorismate from D-erythrose 4-phosphate and phosphoenolpyruvate: step 6/7.</text>
</comment>
<evidence type="ECO:0000256" key="5">
    <source>
        <dbReference type="ARBA" id="ARBA00023141"/>
    </source>
</evidence>
<dbReference type="PANTHER" id="PTHR21090:SF5">
    <property type="entry name" value="PENTAFUNCTIONAL AROM POLYPEPTIDE"/>
    <property type="match status" value="1"/>
</dbReference>
<sequence length="463" mass="47727">MPAPHWPAPAATAPVTATVLLPGSKSVTNRALILAALADGPGFVRQALRSRDADLMVSALRALGARLEPVQESTAGVDWRVTPGPIRGGAHVDVGLAGTVMRFVPPVAALADGPVSFDGDPHARKRPMGPILDGLRSLGARIDNDALPFTISGPLTGGEVTLDASGSSQFVSGLLLTAARFGKGITIRHVGPPVPSQPHIEMTVEMLRAVGVTVDDGERDVWRVEPGRIAARDMTVEPDLSNAAPFLAAALVTGGTVTIPAWPVRTTQAGDALRDLLTTMGATVTRSPATSHTGTGPLPATSTSEITATQATDLAARGAGGITAAGTTDLVVTGTGEVTGIDADLHEVGELTPTIAALAALATTPSRIRGVSHLRGHETDRLAALATEINRLGGDAEETEDGLIIRPRPLHGGTFHSYDDHRMATAGAVIGLAVPGVEVENIATTAKTLPEFVQMWTAMLEAR</sequence>
<dbReference type="InterPro" id="IPR023193">
    <property type="entry name" value="EPSP_synthase_CS"/>
</dbReference>
<feature type="binding site" evidence="7">
    <location>
        <position position="25"/>
    </location>
    <ligand>
        <name>3-phosphoshikimate</name>
        <dbReference type="ChEBI" id="CHEBI:145989"/>
    </ligand>
</feature>
<feature type="binding site" evidence="7">
    <location>
        <position position="30"/>
    </location>
    <ligand>
        <name>3-phosphoshikimate</name>
        <dbReference type="ChEBI" id="CHEBI:145989"/>
    </ligand>
</feature>
<comment type="subcellular location">
    <subcellularLocation>
        <location evidence="7">Cytoplasm</location>
    </subcellularLocation>
</comment>
<evidence type="ECO:0000256" key="3">
    <source>
        <dbReference type="ARBA" id="ARBA00022605"/>
    </source>
</evidence>
<feature type="binding site" evidence="7">
    <location>
        <position position="98"/>
    </location>
    <ligand>
        <name>phosphoenolpyruvate</name>
        <dbReference type="ChEBI" id="CHEBI:58702"/>
    </ligand>
</feature>
<evidence type="ECO:0000256" key="7">
    <source>
        <dbReference type="HAMAP-Rule" id="MF_00210"/>
    </source>
</evidence>
<comment type="similarity">
    <text evidence="2 7">Belongs to the EPSP synthase family.</text>
</comment>
<organism evidence="9 10">
    <name type="scientific">Nonomuraea insulae</name>
    <dbReference type="NCBI Taxonomy" id="1616787"/>
    <lineage>
        <taxon>Bacteria</taxon>
        <taxon>Bacillati</taxon>
        <taxon>Actinomycetota</taxon>
        <taxon>Actinomycetes</taxon>
        <taxon>Streptosporangiales</taxon>
        <taxon>Streptosporangiaceae</taxon>
        <taxon>Nonomuraea</taxon>
    </lineage>
</organism>
<dbReference type="PROSITE" id="PS00885">
    <property type="entry name" value="EPSP_SYNTHASE_2"/>
    <property type="match status" value="1"/>
</dbReference>
<feature type="active site" description="Proton acceptor" evidence="7">
    <location>
        <position position="350"/>
    </location>
</feature>
<evidence type="ECO:0000259" key="8">
    <source>
        <dbReference type="Pfam" id="PF00275"/>
    </source>
</evidence>
<dbReference type="EC" id="2.5.1.19" evidence="7"/>
<dbReference type="EMBL" id="JBHSPA010000086">
    <property type="protein sequence ID" value="MFC5832945.1"/>
    <property type="molecule type" value="Genomic_DNA"/>
</dbReference>
<feature type="binding site" evidence="7">
    <location>
        <position position="25"/>
    </location>
    <ligand>
        <name>phosphoenolpyruvate</name>
        <dbReference type="ChEBI" id="CHEBI:58702"/>
    </ligand>
</feature>
<dbReference type="GO" id="GO:0003866">
    <property type="term" value="F:3-phosphoshikimate 1-carboxyvinyltransferase activity"/>
    <property type="evidence" value="ECO:0007669"/>
    <property type="project" value="UniProtKB-EC"/>
</dbReference>
<dbReference type="PANTHER" id="PTHR21090">
    <property type="entry name" value="AROM/DEHYDROQUINATE SYNTHASE"/>
    <property type="match status" value="1"/>
</dbReference>
<comment type="subunit">
    <text evidence="7">Monomer.</text>
</comment>
<dbReference type="RefSeq" id="WP_379522378.1">
    <property type="nucleotide sequence ID" value="NZ_JBHSPA010000086.1"/>
</dbReference>
<feature type="binding site" evidence="7">
    <location>
        <position position="168"/>
    </location>
    <ligand>
        <name>3-phosphoshikimate</name>
        <dbReference type="ChEBI" id="CHEBI:145989"/>
    </ligand>
</feature>
<reference evidence="10" key="1">
    <citation type="journal article" date="2019" name="Int. J. Syst. Evol. Microbiol.">
        <title>The Global Catalogue of Microorganisms (GCM) 10K type strain sequencing project: providing services to taxonomists for standard genome sequencing and annotation.</title>
        <authorList>
            <consortium name="The Broad Institute Genomics Platform"/>
            <consortium name="The Broad Institute Genome Sequencing Center for Infectious Disease"/>
            <person name="Wu L."/>
            <person name="Ma J."/>
        </authorList>
    </citation>
    <scope>NUCLEOTIDE SEQUENCE [LARGE SCALE GENOMIC DNA]</scope>
    <source>
        <strain evidence="10">CCUG 53903</strain>
    </source>
</reference>
<dbReference type="PROSITE" id="PS00104">
    <property type="entry name" value="EPSP_SYNTHASE_1"/>
    <property type="match status" value="1"/>
</dbReference>
<feature type="binding site" evidence="7">
    <location>
        <position position="126"/>
    </location>
    <ligand>
        <name>phosphoenolpyruvate</name>
        <dbReference type="ChEBI" id="CHEBI:58702"/>
    </ligand>
</feature>
<name>A0ABW1D7H6_9ACTN</name>
<feature type="binding site" evidence="7">
    <location>
        <position position="381"/>
    </location>
    <ligand>
        <name>phosphoenolpyruvate</name>
        <dbReference type="ChEBI" id="CHEBI:58702"/>
    </ligand>
</feature>
<dbReference type="InterPro" id="IPR001986">
    <property type="entry name" value="Enolpyruvate_Tfrase_dom"/>
</dbReference>
<dbReference type="HAMAP" id="MF_00210">
    <property type="entry name" value="EPSP_synth"/>
    <property type="match status" value="1"/>
</dbReference>
<dbReference type="CDD" id="cd01556">
    <property type="entry name" value="EPSP_synthase"/>
    <property type="match status" value="1"/>
</dbReference>
<feature type="binding site" evidence="7">
    <location>
        <position position="447"/>
    </location>
    <ligand>
        <name>phosphoenolpyruvate</name>
        <dbReference type="ChEBI" id="CHEBI:58702"/>
    </ligand>
</feature>
<comment type="caution">
    <text evidence="9">The sequence shown here is derived from an EMBL/GenBank/DDBJ whole genome shotgun (WGS) entry which is preliminary data.</text>
</comment>
<feature type="binding site" evidence="7">
    <location>
        <position position="26"/>
    </location>
    <ligand>
        <name>3-phosphoshikimate</name>
        <dbReference type="ChEBI" id="CHEBI:145989"/>
    </ligand>
</feature>
<evidence type="ECO:0000313" key="10">
    <source>
        <dbReference type="Proteomes" id="UP001596058"/>
    </source>
</evidence>
<dbReference type="NCBIfam" id="TIGR01356">
    <property type="entry name" value="aroA"/>
    <property type="match status" value="1"/>
</dbReference>
<dbReference type="Pfam" id="PF00275">
    <property type="entry name" value="EPSP_synthase"/>
    <property type="match status" value="1"/>
</dbReference>
<protein>
    <recommendedName>
        <fullName evidence="7">3-phosphoshikimate 1-carboxyvinyltransferase</fullName>
        <ecNumber evidence="7">2.5.1.19</ecNumber>
    </recommendedName>
    <alternativeName>
        <fullName evidence="7">5-enolpyruvylshikimate-3-phosphate synthase</fullName>
        <shortName evidence="7">EPSP synthase</shortName>
        <shortName evidence="7">EPSPS</shortName>
    </alternativeName>
</protein>
<dbReference type="InterPro" id="IPR036968">
    <property type="entry name" value="Enolpyruvate_Tfrase_sf"/>
</dbReference>
<comment type="caution">
    <text evidence="7">Lacks conserved residue(s) required for the propagation of feature annotation.</text>
</comment>
<keyword evidence="5 7" id="KW-0057">Aromatic amino acid biosynthesis</keyword>
<dbReference type="InterPro" id="IPR013792">
    <property type="entry name" value="RNA3'P_cycl/enolpyr_Trfase_a/b"/>
</dbReference>
<keyword evidence="4 7" id="KW-0808">Transferase</keyword>
<evidence type="ECO:0000256" key="1">
    <source>
        <dbReference type="ARBA" id="ARBA00004811"/>
    </source>
</evidence>
<evidence type="ECO:0000313" key="9">
    <source>
        <dbReference type="EMBL" id="MFC5832945.1"/>
    </source>
</evidence>
<feature type="binding site" evidence="7">
    <location>
        <position position="377"/>
    </location>
    <ligand>
        <name>3-phosphoshikimate</name>
        <dbReference type="ChEBI" id="CHEBI:145989"/>
    </ligand>
</feature>
<comment type="catalytic activity">
    <reaction evidence="6">
        <text>3-phosphoshikimate + phosphoenolpyruvate = 5-O-(1-carboxyvinyl)-3-phosphoshikimate + phosphate</text>
        <dbReference type="Rhea" id="RHEA:21256"/>
        <dbReference type="ChEBI" id="CHEBI:43474"/>
        <dbReference type="ChEBI" id="CHEBI:57701"/>
        <dbReference type="ChEBI" id="CHEBI:58702"/>
        <dbReference type="ChEBI" id="CHEBI:145989"/>
        <dbReference type="EC" id="2.5.1.19"/>
    </reaction>
    <physiologicalReaction direction="left-to-right" evidence="6">
        <dbReference type="Rhea" id="RHEA:21257"/>
    </physiologicalReaction>
</comment>
<evidence type="ECO:0000256" key="4">
    <source>
        <dbReference type="ARBA" id="ARBA00022679"/>
    </source>
</evidence>
<gene>
    <name evidence="7 9" type="primary">aroA</name>
    <name evidence="9" type="ORF">ACFPZ3_54630</name>
</gene>
<feature type="domain" description="Enolpyruvate transferase" evidence="8">
    <location>
        <begin position="12"/>
        <end position="455"/>
    </location>
</feature>
<feature type="binding site" evidence="7">
    <location>
        <position position="169"/>
    </location>
    <ligand>
        <name>phosphoenolpyruvate</name>
        <dbReference type="ChEBI" id="CHEBI:58702"/>
    </ligand>
</feature>
<comment type="function">
    <text evidence="7">Catalyzes the transfer of the enolpyruvyl moiety of phosphoenolpyruvate (PEP) to the 5-hydroxyl of shikimate-3-phosphate (S3P) to produce enolpyruvyl shikimate-3-phosphate and inorganic phosphate.</text>
</comment>
<accession>A0ABW1D7H6</accession>
<dbReference type="InterPro" id="IPR006264">
    <property type="entry name" value="EPSP_synthase"/>
</dbReference>
<proteinExistence type="inferred from homology"/>
<dbReference type="Gene3D" id="3.65.10.10">
    <property type="entry name" value="Enolpyruvate transferase domain"/>
    <property type="match status" value="2"/>
</dbReference>
<keyword evidence="3 7" id="KW-0028">Amino-acid biosynthesis</keyword>
<dbReference type="PIRSF" id="PIRSF000505">
    <property type="entry name" value="EPSPS"/>
    <property type="match status" value="1"/>
</dbReference>
<feature type="binding site" evidence="7">
    <location>
        <position position="196"/>
    </location>
    <ligand>
        <name>3-phosphoshikimate</name>
        <dbReference type="ChEBI" id="CHEBI:145989"/>
    </ligand>
</feature>
<evidence type="ECO:0000256" key="2">
    <source>
        <dbReference type="ARBA" id="ARBA00009948"/>
    </source>
</evidence>
<feature type="binding site" evidence="7">
    <location>
        <position position="422"/>
    </location>
    <ligand>
        <name>phosphoenolpyruvate</name>
        <dbReference type="ChEBI" id="CHEBI:58702"/>
    </ligand>
</feature>
<feature type="binding site" evidence="7">
    <location>
        <position position="167"/>
    </location>
    <ligand>
        <name>3-phosphoshikimate</name>
        <dbReference type="ChEBI" id="CHEBI:145989"/>
    </ligand>
</feature>
<feature type="binding site" evidence="7">
    <location>
        <position position="169"/>
    </location>
    <ligand>
        <name>3-phosphoshikimate</name>
        <dbReference type="ChEBI" id="CHEBI:145989"/>
    </ligand>
</feature>